<sequence length="98" mass="11510">MNNVYLLCGLALIAANLPFFFERIIFCIPAKKVKGFHWRMLELILLYLALGLLARVLEGRLSPVHAQNWPFFATTFAMFIVFAWPGFVWRYFWRKPGI</sequence>
<name>A0A377Q3A8_9NEIS</name>
<dbReference type="OrthoDB" id="5785537at2"/>
<dbReference type="InterPro" id="IPR016768">
    <property type="entry name" value="UCP019883"/>
</dbReference>
<gene>
    <name evidence="3" type="ORF">EV682_101250</name>
    <name evidence="2" type="ORF">NCTC11159_00269</name>
</gene>
<evidence type="ECO:0000313" key="3">
    <source>
        <dbReference type="EMBL" id="TCU90228.1"/>
    </source>
</evidence>
<dbReference type="Proteomes" id="UP000255108">
    <property type="component" value="Unassembled WGS sequence"/>
</dbReference>
<evidence type="ECO:0000313" key="2">
    <source>
        <dbReference type="EMBL" id="STQ89255.1"/>
    </source>
</evidence>
<dbReference type="EMBL" id="SMBT01000001">
    <property type="protein sequence ID" value="TCU90228.1"/>
    <property type="molecule type" value="Genomic_DNA"/>
</dbReference>
<dbReference type="Pfam" id="PF10993">
    <property type="entry name" value="DUF2818"/>
    <property type="match status" value="1"/>
</dbReference>
<dbReference type="EMBL" id="UGHR01000001">
    <property type="protein sequence ID" value="STQ89255.1"/>
    <property type="molecule type" value="Genomic_DNA"/>
</dbReference>
<keyword evidence="5" id="KW-1185">Reference proteome</keyword>
<dbReference type="AlphaFoldDB" id="A0A377Q3A8"/>
<evidence type="ECO:0000313" key="5">
    <source>
        <dbReference type="Proteomes" id="UP000295794"/>
    </source>
</evidence>
<protein>
    <submittedName>
        <fullName evidence="2">Protein of uncharacterized function (DUF2818)</fullName>
    </submittedName>
    <submittedName>
        <fullName evidence="3">Uncharacterized protein DUF2818</fullName>
    </submittedName>
</protein>
<keyword evidence="1" id="KW-0812">Transmembrane</keyword>
<reference evidence="2 4" key="1">
    <citation type="submission" date="2018-06" db="EMBL/GenBank/DDBJ databases">
        <authorList>
            <consortium name="Pathogen Informatics"/>
            <person name="Doyle S."/>
        </authorList>
    </citation>
    <scope>NUCLEOTIDE SEQUENCE [LARGE SCALE GENOMIC DNA]</scope>
    <source>
        <strain evidence="2 4">NCTC11159</strain>
    </source>
</reference>
<organism evidence="2 4">
    <name type="scientific">Iodobacter fluviatilis</name>
    <dbReference type="NCBI Taxonomy" id="537"/>
    <lineage>
        <taxon>Bacteria</taxon>
        <taxon>Pseudomonadati</taxon>
        <taxon>Pseudomonadota</taxon>
        <taxon>Betaproteobacteria</taxon>
        <taxon>Neisseriales</taxon>
        <taxon>Chitinibacteraceae</taxon>
        <taxon>Iodobacter</taxon>
    </lineage>
</organism>
<keyword evidence="1" id="KW-1133">Transmembrane helix</keyword>
<proteinExistence type="predicted"/>
<evidence type="ECO:0000256" key="1">
    <source>
        <dbReference type="SAM" id="Phobius"/>
    </source>
</evidence>
<reference evidence="3 5" key="2">
    <citation type="submission" date="2019-03" db="EMBL/GenBank/DDBJ databases">
        <title>Genomic Encyclopedia of Type Strains, Phase IV (KMG-IV): sequencing the most valuable type-strain genomes for metagenomic binning, comparative biology and taxonomic classification.</title>
        <authorList>
            <person name="Goeker M."/>
        </authorList>
    </citation>
    <scope>NUCLEOTIDE SEQUENCE [LARGE SCALE GENOMIC DNA]</scope>
    <source>
        <strain evidence="3 5">DSM 3764</strain>
    </source>
</reference>
<accession>A0A377Q3A8</accession>
<dbReference type="Proteomes" id="UP000295794">
    <property type="component" value="Unassembled WGS sequence"/>
</dbReference>
<dbReference type="RefSeq" id="WP_115225721.1">
    <property type="nucleotide sequence ID" value="NZ_CAWOLO010000001.1"/>
</dbReference>
<feature type="transmembrane region" description="Helical" evidence="1">
    <location>
        <begin position="37"/>
        <end position="57"/>
    </location>
</feature>
<feature type="transmembrane region" description="Helical" evidence="1">
    <location>
        <begin position="69"/>
        <end position="92"/>
    </location>
</feature>
<dbReference type="PIRSF" id="PIRSF019883">
    <property type="entry name" value="UCP019883"/>
    <property type="match status" value="1"/>
</dbReference>
<keyword evidence="1" id="KW-0472">Membrane</keyword>
<evidence type="ECO:0000313" key="4">
    <source>
        <dbReference type="Proteomes" id="UP000255108"/>
    </source>
</evidence>